<protein>
    <submittedName>
        <fullName evidence="1">Uncharacterized protein</fullName>
    </submittedName>
</protein>
<dbReference type="PATRIC" id="fig|476272.21.peg.801"/>
<proteinExistence type="predicted"/>
<dbReference type="Proteomes" id="UP000003100">
    <property type="component" value="Unassembled WGS sequence"/>
</dbReference>
<evidence type="ECO:0000313" key="1">
    <source>
        <dbReference type="EMBL" id="EEG48454.1"/>
    </source>
</evidence>
<dbReference type="AlphaFoldDB" id="C0CP70"/>
<evidence type="ECO:0000313" key="2">
    <source>
        <dbReference type="Proteomes" id="UP000003100"/>
    </source>
</evidence>
<sequence>MAFLYENEVERHCEQKITGTYLAAAVDCWFPSTGKFYPRMIKYQDENQMIQCIKDIQVLYSEQKYYAGVQARKFQCQAVVDGWKKEFILLFFPEDGTWNLIFPST</sequence>
<reference evidence="1 2" key="1">
    <citation type="submission" date="2009-01" db="EMBL/GenBank/DDBJ databases">
        <authorList>
            <person name="Fulton L."/>
            <person name="Clifton S."/>
            <person name="Fulton B."/>
            <person name="Xu J."/>
            <person name="Minx P."/>
            <person name="Pepin K.H."/>
            <person name="Johnson M."/>
            <person name="Bhonagiri V."/>
            <person name="Nash W.E."/>
            <person name="Mardis E.R."/>
            <person name="Wilson R.K."/>
        </authorList>
    </citation>
    <scope>NUCLEOTIDE SEQUENCE [LARGE SCALE GENOMIC DNA]</scope>
    <source>
        <strain evidence="2">DSM 10507 / JCM 14656 / S5a33</strain>
    </source>
</reference>
<name>C0CP70_BLAHS</name>
<organism evidence="1 2">
    <name type="scientific">Blautia hydrogenotrophica (strain DSM 10507 / JCM 14656 / S5a33)</name>
    <name type="common">Ruminococcus hydrogenotrophicus</name>
    <dbReference type="NCBI Taxonomy" id="476272"/>
    <lineage>
        <taxon>Bacteria</taxon>
        <taxon>Bacillati</taxon>
        <taxon>Bacillota</taxon>
        <taxon>Clostridia</taxon>
        <taxon>Lachnospirales</taxon>
        <taxon>Lachnospiraceae</taxon>
        <taxon>Blautia</taxon>
    </lineage>
</organism>
<dbReference type="RefSeq" id="WP_005950220.1">
    <property type="nucleotide sequence ID" value="NZ_CP136423.1"/>
</dbReference>
<comment type="caution">
    <text evidence="1">The sequence shown here is derived from an EMBL/GenBank/DDBJ whole genome shotgun (WGS) entry which is preliminary data.</text>
</comment>
<gene>
    <name evidence="1" type="ORF">RUMHYD_02671</name>
</gene>
<dbReference type="eggNOG" id="ENOG50333HZ">
    <property type="taxonomic scope" value="Bacteria"/>
</dbReference>
<reference evidence="1 2" key="2">
    <citation type="submission" date="2009-02" db="EMBL/GenBank/DDBJ databases">
        <title>Draft genome sequence of Blautia hydrogenotrophica DSM 10507 (Ruminococcus hydrogenotrophicus DSM 10507).</title>
        <authorList>
            <person name="Sudarsanam P."/>
            <person name="Ley R."/>
            <person name="Guruge J."/>
            <person name="Turnbaugh P.J."/>
            <person name="Mahowald M."/>
            <person name="Liep D."/>
            <person name="Gordon J."/>
        </authorList>
    </citation>
    <scope>NUCLEOTIDE SEQUENCE [LARGE SCALE GENOMIC DNA]</scope>
    <source>
        <strain evidence="2">DSM 10507 / JCM 14656 / S5a33</strain>
    </source>
</reference>
<keyword evidence="2" id="KW-1185">Reference proteome</keyword>
<accession>C0CP70</accession>
<dbReference type="GeneID" id="86822745"/>
<dbReference type="HOGENOM" id="CLU_2192484_0_0_9"/>
<dbReference type="EMBL" id="ACBZ01000145">
    <property type="protein sequence ID" value="EEG48454.1"/>
    <property type="molecule type" value="Genomic_DNA"/>
</dbReference>